<protein>
    <submittedName>
        <fullName evidence="2">DUF3102 domain-containing protein</fullName>
    </submittedName>
</protein>
<evidence type="ECO:0000256" key="1">
    <source>
        <dbReference type="SAM" id="MobiDB-lite"/>
    </source>
</evidence>
<reference evidence="2 3" key="1">
    <citation type="submission" date="2019-02" db="EMBL/GenBank/DDBJ databases">
        <title>The genomic architecture of introgression among sibling species of bacteria.</title>
        <authorList>
            <person name="Cavassim M.I.A."/>
            <person name="Moeskjaer S."/>
            <person name="Moslemi C."/>
            <person name="Fields B."/>
            <person name="Bachmann A."/>
            <person name="Vilhjalmsson B."/>
            <person name="Schierup M.H."/>
            <person name="Young J.P.W."/>
            <person name="Andersen S.U."/>
        </authorList>
    </citation>
    <scope>NUCLEOTIDE SEQUENCE [LARGE SCALE GENOMIC DNA]</scope>
    <source>
        <strain evidence="2 3">SM42</strain>
        <plasmid evidence="2">pSM42_Rh02_Rh04</plasmid>
    </source>
</reference>
<feature type="region of interest" description="Disordered" evidence="1">
    <location>
        <begin position="190"/>
        <end position="214"/>
    </location>
</feature>
<sequence>MNTFLRSYSMTYVSKLNDVELTELDLSAPTTTAPAEQLPTSVDNFVALPKAKRRAAEVYAFDYSGVSAAVAKEAEATATRIRNRLKVHTIETGNELLVVKKELGHGKFGKWLEFHFGWKERTAQNYMNSATAFGSTPQVIDVLPPSTVYKLAAKSTPDALRQSVIDEIKRGEKPDPKQIEKKIAAIKNEAPQKASADERIAAGSPQKPSDVSVPDDVVASLDRALATEAPANAIQDGDGAQSPPIAQEQEFRAQKIVGHLKKRFGDKFSLLRDAILKTDLDALRKALSEA</sequence>
<dbReference type="Proteomes" id="UP000291892">
    <property type="component" value="Unassembled WGS sequence"/>
</dbReference>
<geneLocation type="plasmid" evidence="2">
    <name>pSM42_Rh02_Rh04</name>
</geneLocation>
<name>A0AAE8Q6K3_9HYPH</name>
<accession>A0AAE8Q6K3</accession>
<evidence type="ECO:0000313" key="2">
    <source>
        <dbReference type="EMBL" id="TBF05598.1"/>
    </source>
</evidence>
<organism evidence="2 3">
    <name type="scientific">Rhizobium ruizarguesonis</name>
    <dbReference type="NCBI Taxonomy" id="2081791"/>
    <lineage>
        <taxon>Bacteria</taxon>
        <taxon>Pseudomonadati</taxon>
        <taxon>Pseudomonadota</taxon>
        <taxon>Alphaproteobacteria</taxon>
        <taxon>Hyphomicrobiales</taxon>
        <taxon>Rhizobiaceae</taxon>
        <taxon>Rhizobium/Agrobacterium group</taxon>
        <taxon>Rhizobium</taxon>
    </lineage>
</organism>
<dbReference type="Pfam" id="PF11300">
    <property type="entry name" value="DUF3102"/>
    <property type="match status" value="1"/>
</dbReference>
<feature type="compositionally biased region" description="Low complexity" evidence="1">
    <location>
        <begin position="204"/>
        <end position="214"/>
    </location>
</feature>
<keyword evidence="2" id="KW-0614">Plasmid</keyword>
<dbReference type="EMBL" id="SIKX01000003">
    <property type="protein sequence ID" value="TBF05598.1"/>
    <property type="molecule type" value="Genomic_DNA"/>
</dbReference>
<proteinExistence type="predicted"/>
<evidence type="ECO:0000313" key="3">
    <source>
        <dbReference type="Proteomes" id="UP000291892"/>
    </source>
</evidence>
<dbReference type="AlphaFoldDB" id="A0AAE8Q6K3"/>
<dbReference type="InterPro" id="IPR021451">
    <property type="entry name" value="DUF3102"/>
</dbReference>
<comment type="caution">
    <text evidence="2">The sequence shown here is derived from an EMBL/GenBank/DDBJ whole genome shotgun (WGS) entry which is preliminary data.</text>
</comment>
<gene>
    <name evidence="2" type="ORF">ELG94_33635</name>
</gene>